<evidence type="ECO:0000313" key="8">
    <source>
        <dbReference type="Proteomes" id="UP000479000"/>
    </source>
</evidence>
<gene>
    <name evidence="6" type="ORF">NTEN_LOCUS20833</name>
    <name evidence="7" type="ORF">NTEN_LOCUS20835</name>
</gene>
<dbReference type="EMBL" id="CADCXU010030543">
    <property type="protein sequence ID" value="CAB0016684.1"/>
    <property type="molecule type" value="Genomic_DNA"/>
</dbReference>
<dbReference type="InterPro" id="IPR036013">
    <property type="entry name" value="Band_7/SPFH_dom_sf"/>
</dbReference>
<dbReference type="GO" id="GO:0002020">
    <property type="term" value="F:protease binding"/>
    <property type="evidence" value="ECO:0007669"/>
    <property type="project" value="TreeGrafter"/>
</dbReference>
<dbReference type="EMBL" id="CADCXU010030544">
    <property type="protein sequence ID" value="CAB0016686.1"/>
    <property type="molecule type" value="Genomic_DNA"/>
</dbReference>
<dbReference type="GO" id="GO:0072659">
    <property type="term" value="P:protein localization to plasma membrane"/>
    <property type="evidence" value="ECO:0007669"/>
    <property type="project" value="TreeGrafter"/>
</dbReference>
<comment type="similarity">
    <text evidence="2 4">Belongs to the band 7/mec-2 family. Flotillin subfamily.</text>
</comment>
<dbReference type="Proteomes" id="UP000479000">
    <property type="component" value="Unassembled WGS sequence"/>
</dbReference>
<keyword evidence="8" id="KW-1185">Reference proteome</keyword>
<dbReference type="PANTHER" id="PTHR13806">
    <property type="entry name" value="FLOTILLIN-RELATED"/>
    <property type="match status" value="1"/>
</dbReference>
<organism evidence="7 8">
    <name type="scientific">Nesidiocoris tenuis</name>
    <dbReference type="NCBI Taxonomy" id="355587"/>
    <lineage>
        <taxon>Eukaryota</taxon>
        <taxon>Metazoa</taxon>
        <taxon>Ecdysozoa</taxon>
        <taxon>Arthropoda</taxon>
        <taxon>Hexapoda</taxon>
        <taxon>Insecta</taxon>
        <taxon>Pterygota</taxon>
        <taxon>Neoptera</taxon>
        <taxon>Paraneoptera</taxon>
        <taxon>Hemiptera</taxon>
        <taxon>Heteroptera</taxon>
        <taxon>Panheteroptera</taxon>
        <taxon>Cimicomorpha</taxon>
        <taxon>Miridae</taxon>
        <taxon>Dicyphina</taxon>
        <taxon>Nesidiocoris</taxon>
    </lineage>
</organism>
<dbReference type="GO" id="GO:0031410">
    <property type="term" value="C:cytoplasmic vesicle"/>
    <property type="evidence" value="ECO:0007669"/>
    <property type="project" value="TreeGrafter"/>
</dbReference>
<dbReference type="GO" id="GO:0016600">
    <property type="term" value="C:flotillin complex"/>
    <property type="evidence" value="ECO:0007669"/>
    <property type="project" value="TreeGrafter"/>
</dbReference>
<dbReference type="Gene3D" id="3.30.479.30">
    <property type="entry name" value="Band 7 domain"/>
    <property type="match status" value="1"/>
</dbReference>
<dbReference type="OrthoDB" id="6080404at2759"/>
<evidence type="ECO:0000256" key="2">
    <source>
        <dbReference type="ARBA" id="ARBA00007161"/>
    </source>
</evidence>
<feature type="domain" description="Band 7" evidence="5">
    <location>
        <begin position="6"/>
        <end position="185"/>
    </location>
</feature>
<evidence type="ECO:0000256" key="1">
    <source>
        <dbReference type="ARBA" id="ARBA00004370"/>
    </source>
</evidence>
<dbReference type="GO" id="GO:0045661">
    <property type="term" value="P:regulation of myoblast differentiation"/>
    <property type="evidence" value="ECO:0007669"/>
    <property type="project" value="TreeGrafter"/>
</dbReference>
<evidence type="ECO:0000256" key="4">
    <source>
        <dbReference type="RuleBase" id="RU366054"/>
    </source>
</evidence>
<protein>
    <recommendedName>
        <fullName evidence="5">Band 7 domain-containing protein</fullName>
    </recommendedName>
</protein>
<dbReference type="Pfam" id="PF01145">
    <property type="entry name" value="Band_7"/>
    <property type="match status" value="1"/>
</dbReference>
<sequence>MGAVLTVGPNEALIVSGGLRQRKKRVIVAGWAWVSSAMAHASYLPLTLMTVYPECQDVETVMGVAVTVSGVAHVKIKRELITVAAEQFGGMKKKDIREAVGATVEGHLRAILGSLTVEEIYQGRAKFAKSAKIHAEKDMARMGMQIISFTITDIFDSVGYLDSLGKKQIAEAKRSAAIAVADNEAIASMRENECLKEAMDTVYEMKTKIENSKKQSEMLISGFEAEVNAAKAEVALAYSLQEAVVRQKIRAEEMEVEVIQRRKEIDIEDLEIKRKEMELKATVELPAEAESYRMEQMAEAERTQAFEAAKAAAHHIEHIGTSTAGADENVGTASANTLLMKANVFKDFNDAAIISLVLDHLPKIIAHAASPLTKTEEIVILTGEAKLGGELTKLASQIPAAMAALDATSKIKKLKENL</sequence>
<name>A0A6H5HJL6_9HEMI</name>
<comment type="subcellular location">
    <subcellularLocation>
        <location evidence="1">Membrane</location>
    </subcellularLocation>
</comment>
<accession>A0A6H5HJL6</accession>
<dbReference type="PANTHER" id="PTHR13806:SF46">
    <property type="entry name" value="FLOTILLIN-1-RELATED"/>
    <property type="match status" value="1"/>
</dbReference>
<dbReference type="InterPro" id="IPR027705">
    <property type="entry name" value="Flotillin_fam"/>
</dbReference>
<reference evidence="7 8" key="1">
    <citation type="submission" date="2020-02" db="EMBL/GenBank/DDBJ databases">
        <authorList>
            <person name="Ferguson B K."/>
        </authorList>
    </citation>
    <scope>NUCLEOTIDE SEQUENCE [LARGE SCALE GENOMIC DNA]</scope>
</reference>
<dbReference type="AlphaFoldDB" id="A0A6H5HJL6"/>
<evidence type="ECO:0000259" key="5">
    <source>
        <dbReference type="Pfam" id="PF01145"/>
    </source>
</evidence>
<proteinExistence type="inferred from homology"/>
<evidence type="ECO:0000256" key="3">
    <source>
        <dbReference type="ARBA" id="ARBA00023136"/>
    </source>
</evidence>
<keyword evidence="3" id="KW-0472">Membrane</keyword>
<dbReference type="CDD" id="cd03399">
    <property type="entry name" value="SPFH_flotillin"/>
    <property type="match status" value="1"/>
</dbReference>
<evidence type="ECO:0000313" key="6">
    <source>
        <dbReference type="EMBL" id="CAB0016684.1"/>
    </source>
</evidence>
<evidence type="ECO:0000313" key="7">
    <source>
        <dbReference type="EMBL" id="CAB0016686.1"/>
    </source>
</evidence>
<dbReference type="InterPro" id="IPR001107">
    <property type="entry name" value="Band_7"/>
</dbReference>
<dbReference type="SUPFAM" id="SSF117892">
    <property type="entry name" value="Band 7/SPFH domain"/>
    <property type="match status" value="1"/>
</dbReference>